<evidence type="ECO:0000313" key="1">
    <source>
        <dbReference type="EMBL" id="QOC56235.1"/>
    </source>
</evidence>
<evidence type="ECO:0000313" key="2">
    <source>
        <dbReference type="Proteomes" id="UP000516738"/>
    </source>
</evidence>
<reference evidence="1 2" key="1">
    <citation type="submission" date="2020-07" db="EMBL/GenBank/DDBJ databases">
        <authorList>
            <person name="Bortz R.L."/>
            <person name="Azar A."/>
            <person name="Bigley D.P."/>
            <person name="Brower T.S."/>
            <person name="Grinkewitz S."/>
            <person name="Hileman B.A."/>
            <person name="Kistler A."/>
            <person name="Lapat C.L."/>
            <person name="Murphey C.P."/>
            <person name="Rahman A."/>
            <person name="Strauss J.R."/>
            <person name="Taylor J.L."/>
            <person name="Butela K.A."/>
            <person name="Garlena R.A."/>
            <person name="Russell D.A."/>
            <person name="Pope W.H."/>
            <person name="Jacobs-Sera D."/>
            <person name="Hatfull G.F."/>
        </authorList>
    </citation>
    <scope>NUCLEOTIDE SEQUENCE [LARGE SCALE GENOMIC DNA]</scope>
</reference>
<sequence>MTRRRDRLRKLKRGAWHLAWGYDSPAYLNVPRQVGMSRMPLVDRIHYKGRGA</sequence>
<dbReference type="EMBL" id="MT771345">
    <property type="protein sequence ID" value="QOC56235.1"/>
    <property type="molecule type" value="Genomic_DNA"/>
</dbReference>
<proteinExistence type="predicted"/>
<accession>A0A7L7SUS1</accession>
<organism evidence="1 2">
    <name type="scientific">Gordonia phage Sienna</name>
    <dbReference type="NCBI Taxonomy" id="2759396"/>
    <lineage>
        <taxon>Viruses</taxon>
        <taxon>Duplodnaviria</taxon>
        <taxon>Heunggongvirae</taxon>
        <taxon>Uroviricota</taxon>
        <taxon>Caudoviricetes</taxon>
        <taxon>Terapinvirus</taxon>
        <taxon>Terapinvirus terapin</taxon>
    </lineage>
</organism>
<protein>
    <submittedName>
        <fullName evidence="1">Uncharacterized protein</fullName>
    </submittedName>
</protein>
<gene>
    <name evidence="1" type="primary">90</name>
    <name evidence="1" type="ORF">SEA_SIENNA_90</name>
</gene>
<name>A0A7L7SUS1_9CAUD</name>
<dbReference type="Proteomes" id="UP000516738">
    <property type="component" value="Segment"/>
</dbReference>